<dbReference type="GO" id="GO:0005634">
    <property type="term" value="C:nucleus"/>
    <property type="evidence" value="ECO:0007669"/>
    <property type="project" value="UniProtKB-SubCell"/>
</dbReference>
<accession>A0A836CD26</accession>
<evidence type="ECO:0000256" key="4">
    <source>
        <dbReference type="ARBA" id="ARBA00023242"/>
    </source>
</evidence>
<comment type="similarity">
    <text evidence="5">Belongs to the Fanconi anemia protein FANCD2 family.</text>
</comment>
<gene>
    <name evidence="7" type="ORF">JKP88DRAFT_279357</name>
</gene>
<evidence type="ECO:0000256" key="2">
    <source>
        <dbReference type="ARBA" id="ARBA00022499"/>
    </source>
</evidence>
<dbReference type="GO" id="GO:0070182">
    <property type="term" value="F:DNA polymerase binding"/>
    <property type="evidence" value="ECO:0007669"/>
    <property type="project" value="TreeGrafter"/>
</dbReference>
<organism evidence="7 8">
    <name type="scientific">Tribonema minus</name>
    <dbReference type="NCBI Taxonomy" id="303371"/>
    <lineage>
        <taxon>Eukaryota</taxon>
        <taxon>Sar</taxon>
        <taxon>Stramenopiles</taxon>
        <taxon>Ochrophyta</taxon>
        <taxon>PX clade</taxon>
        <taxon>Xanthophyceae</taxon>
        <taxon>Tribonematales</taxon>
        <taxon>Tribonemataceae</taxon>
        <taxon>Tribonema</taxon>
    </lineage>
</organism>
<dbReference type="GO" id="GO:1990918">
    <property type="term" value="P:double-strand break repair involved in meiotic recombination"/>
    <property type="evidence" value="ECO:0007669"/>
    <property type="project" value="TreeGrafter"/>
</dbReference>
<dbReference type="Proteomes" id="UP000664859">
    <property type="component" value="Unassembled WGS sequence"/>
</dbReference>
<keyword evidence="2" id="KW-1017">Isopeptide bond</keyword>
<dbReference type="GO" id="GO:0036297">
    <property type="term" value="P:interstrand cross-link repair"/>
    <property type="evidence" value="ECO:0007669"/>
    <property type="project" value="TreeGrafter"/>
</dbReference>
<name>A0A836CD26_9STRA</name>
<evidence type="ECO:0000256" key="1">
    <source>
        <dbReference type="ARBA" id="ARBA00004123"/>
    </source>
</evidence>
<protein>
    <submittedName>
        <fullName evidence="7">Uncharacterized protein</fullName>
    </submittedName>
</protein>
<evidence type="ECO:0000256" key="6">
    <source>
        <dbReference type="SAM" id="MobiDB-lite"/>
    </source>
</evidence>
<evidence type="ECO:0000313" key="8">
    <source>
        <dbReference type="Proteomes" id="UP000664859"/>
    </source>
</evidence>
<dbReference type="GO" id="GO:0007129">
    <property type="term" value="P:homologous chromosome pairing at meiosis"/>
    <property type="evidence" value="ECO:0007669"/>
    <property type="project" value="TreeGrafter"/>
</dbReference>
<dbReference type="PANTHER" id="PTHR32086:SF0">
    <property type="entry name" value="FANCONI ANEMIA GROUP D2 PROTEIN"/>
    <property type="match status" value="1"/>
</dbReference>
<keyword evidence="8" id="KW-1185">Reference proteome</keyword>
<keyword evidence="4" id="KW-0539">Nucleus</keyword>
<evidence type="ECO:0000256" key="3">
    <source>
        <dbReference type="ARBA" id="ARBA00022843"/>
    </source>
</evidence>
<keyword evidence="3" id="KW-0832">Ubl conjugation</keyword>
<evidence type="ECO:0000256" key="5">
    <source>
        <dbReference type="ARBA" id="ARBA00093456"/>
    </source>
</evidence>
<dbReference type="Pfam" id="PF14631">
    <property type="entry name" value="FancD2"/>
    <property type="match status" value="1"/>
</dbReference>
<dbReference type="GO" id="GO:0031573">
    <property type="term" value="P:mitotic intra-S DNA damage checkpoint signaling"/>
    <property type="evidence" value="ECO:0007669"/>
    <property type="project" value="TreeGrafter"/>
</dbReference>
<reference evidence="7" key="1">
    <citation type="submission" date="2021-02" db="EMBL/GenBank/DDBJ databases">
        <title>First Annotated Genome of the Yellow-green Alga Tribonema minus.</title>
        <authorList>
            <person name="Mahan K.M."/>
        </authorList>
    </citation>
    <scope>NUCLEOTIDE SEQUENCE</scope>
    <source>
        <strain evidence="7">UTEX B ZZ1240</strain>
    </source>
</reference>
<evidence type="ECO:0000313" key="7">
    <source>
        <dbReference type="EMBL" id="KAG5180668.1"/>
    </source>
</evidence>
<feature type="compositionally biased region" description="Low complexity" evidence="6">
    <location>
        <begin position="39"/>
        <end position="65"/>
    </location>
</feature>
<dbReference type="EMBL" id="JAFCMP010000368">
    <property type="protein sequence ID" value="KAG5180668.1"/>
    <property type="molecule type" value="Genomic_DNA"/>
</dbReference>
<dbReference type="AlphaFoldDB" id="A0A836CD26"/>
<dbReference type="GO" id="GO:0000793">
    <property type="term" value="C:condensed chromosome"/>
    <property type="evidence" value="ECO:0007669"/>
    <property type="project" value="TreeGrafter"/>
</dbReference>
<dbReference type="OrthoDB" id="27031at2759"/>
<proteinExistence type="inferred from homology"/>
<feature type="region of interest" description="Disordered" evidence="6">
    <location>
        <begin position="39"/>
        <end position="91"/>
    </location>
</feature>
<dbReference type="InterPro" id="IPR029448">
    <property type="entry name" value="FANCD2"/>
</dbReference>
<dbReference type="PANTHER" id="PTHR32086">
    <property type="entry name" value="FANCONI ANEMIA GROUP D2 PROTEIN"/>
    <property type="match status" value="1"/>
</dbReference>
<comment type="subcellular location">
    <subcellularLocation>
        <location evidence="1">Nucleus</location>
    </subcellularLocation>
</comment>
<sequence length="365" mass="38615">MKLKPHSADLQRCHQPEMRRLADVGTCVLMSGEEAALSADATASPSTAPSAAPSVAPSVAPTAAPFSRRAEQQRKRRRNETSAPASTNGGGSSSVVFAELLTSGGSSSDVFAELLVSGGVQLAQLSSAADGSGSNGTGAVVQGLPCTQHPSVLRRHLSAALEHEPATAAAFISGFAELLAAEQEWLQRALLPLAVEVEVGISGVVQDSLVKVLLRVDCIQNLALLSKSDAIKLLVEKLSELAMAADGDDSRGAGTQDLSQDLPRLILTQMRWLDHLVDPGGLTEKLLEVLPVLPLALERDLIAYLPEKLLEVLPVLPLPLERDLIAYLPEKLLEVLPVLPLALERDLIAYLPEVIICMDQDAKPA</sequence>
<comment type="caution">
    <text evidence="7">The sequence shown here is derived from an EMBL/GenBank/DDBJ whole genome shotgun (WGS) entry which is preliminary data.</text>
</comment>